<dbReference type="Pfam" id="PF13439">
    <property type="entry name" value="Glyco_transf_4"/>
    <property type="match status" value="1"/>
</dbReference>
<dbReference type="Pfam" id="PF00534">
    <property type="entry name" value="Glycos_transf_1"/>
    <property type="match status" value="1"/>
</dbReference>
<dbReference type="EMBL" id="MGKO01000006">
    <property type="protein sequence ID" value="OGN27848.1"/>
    <property type="molecule type" value="Genomic_DNA"/>
</dbReference>
<sequence length="400" mass="44906">MAEKINLSQSPKNTPKKRAKKRVLFIITQSEFGGAQRFIYEVLRQLVRGHYQLMLAVGRDGDGSLIRLTSALGVDTVTLTCLRRNIRPVQDILAIREVKKIIGSFLPDTLFLNSSKAGFIGSLAARLLKFSRRPKVIYRIGGWTFNDPWPLWKKRLWIILEKISARWKDIIIVNNRSDYEQARHLGIKPRKELILVHNGIDPYRIDFFNKAEARTKLLAMLPTERAQKTKRIVGTIANLYPAKGLEDLVRAAALDEDDSAVYMIIGDGMERKKLEQLIIDSGLTEKVYILGRFENAARYLPGFDIFVLSSHKEGFPWAVLEAMSAKLPVVATKVGAIPEIIEDGVNGFIVPARNPAAIADKINLLANNELLTNTMSVAAHQAVVLKFSLEHMAGQIESLL</sequence>
<dbReference type="InterPro" id="IPR001296">
    <property type="entry name" value="Glyco_trans_1"/>
</dbReference>
<evidence type="ECO:0000313" key="4">
    <source>
        <dbReference type="Proteomes" id="UP000178444"/>
    </source>
</evidence>
<dbReference type="AlphaFoldDB" id="A0A1F8GT80"/>
<name>A0A1F8GT80_9BACT</name>
<dbReference type="PANTHER" id="PTHR12526">
    <property type="entry name" value="GLYCOSYLTRANSFERASE"/>
    <property type="match status" value="1"/>
</dbReference>
<dbReference type="PANTHER" id="PTHR12526:SF630">
    <property type="entry name" value="GLYCOSYLTRANSFERASE"/>
    <property type="match status" value="1"/>
</dbReference>
<evidence type="ECO:0000259" key="2">
    <source>
        <dbReference type="Pfam" id="PF13439"/>
    </source>
</evidence>
<organism evidence="3 4">
    <name type="scientific">Candidatus Yanofskybacteria bacterium RIFCSPLOWO2_01_FULL_49_17</name>
    <dbReference type="NCBI Taxonomy" id="1802700"/>
    <lineage>
        <taxon>Bacteria</taxon>
        <taxon>Candidatus Yanofskyibacteriota</taxon>
    </lineage>
</organism>
<evidence type="ECO:0000313" key="3">
    <source>
        <dbReference type="EMBL" id="OGN27848.1"/>
    </source>
</evidence>
<feature type="domain" description="Glycosyltransferase subfamily 4-like N-terminal" evidence="2">
    <location>
        <begin position="32"/>
        <end position="202"/>
    </location>
</feature>
<dbReference type="Gene3D" id="3.40.50.2000">
    <property type="entry name" value="Glycogen Phosphorylase B"/>
    <property type="match status" value="2"/>
</dbReference>
<gene>
    <name evidence="3" type="ORF">A2941_00670</name>
</gene>
<dbReference type="SUPFAM" id="SSF53756">
    <property type="entry name" value="UDP-Glycosyltransferase/glycogen phosphorylase"/>
    <property type="match status" value="1"/>
</dbReference>
<proteinExistence type="predicted"/>
<accession>A0A1F8GT80</accession>
<dbReference type="CDD" id="cd03808">
    <property type="entry name" value="GT4_CapM-like"/>
    <property type="match status" value="1"/>
</dbReference>
<evidence type="ECO:0008006" key="5">
    <source>
        <dbReference type="Google" id="ProtNLM"/>
    </source>
</evidence>
<dbReference type="InterPro" id="IPR028098">
    <property type="entry name" value="Glyco_trans_4-like_N"/>
</dbReference>
<evidence type="ECO:0000259" key="1">
    <source>
        <dbReference type="Pfam" id="PF00534"/>
    </source>
</evidence>
<reference evidence="3 4" key="1">
    <citation type="journal article" date="2016" name="Nat. Commun.">
        <title>Thousands of microbial genomes shed light on interconnected biogeochemical processes in an aquifer system.</title>
        <authorList>
            <person name="Anantharaman K."/>
            <person name="Brown C.T."/>
            <person name="Hug L.A."/>
            <person name="Sharon I."/>
            <person name="Castelle C.J."/>
            <person name="Probst A.J."/>
            <person name="Thomas B.C."/>
            <person name="Singh A."/>
            <person name="Wilkins M.J."/>
            <person name="Karaoz U."/>
            <person name="Brodie E.L."/>
            <person name="Williams K.H."/>
            <person name="Hubbard S.S."/>
            <person name="Banfield J.F."/>
        </authorList>
    </citation>
    <scope>NUCLEOTIDE SEQUENCE [LARGE SCALE GENOMIC DNA]</scope>
</reference>
<feature type="domain" description="Glycosyl transferase family 1" evidence="1">
    <location>
        <begin position="225"/>
        <end position="379"/>
    </location>
</feature>
<comment type="caution">
    <text evidence="3">The sequence shown here is derived from an EMBL/GenBank/DDBJ whole genome shotgun (WGS) entry which is preliminary data.</text>
</comment>
<dbReference type="GO" id="GO:0016757">
    <property type="term" value="F:glycosyltransferase activity"/>
    <property type="evidence" value="ECO:0007669"/>
    <property type="project" value="InterPro"/>
</dbReference>
<protein>
    <recommendedName>
        <fullName evidence="5">Glycosyltransferase subfamily 4-like N-terminal domain-containing protein</fullName>
    </recommendedName>
</protein>
<dbReference type="Proteomes" id="UP000178444">
    <property type="component" value="Unassembled WGS sequence"/>
</dbReference>